<dbReference type="STRING" id="1122252.SAMN05660443_1929"/>
<dbReference type="EMBL" id="FOLH01000003">
    <property type="protein sequence ID" value="SFC21622.1"/>
    <property type="molecule type" value="Genomic_DNA"/>
</dbReference>
<name>A0A1I1HDD0_9GAMM</name>
<gene>
    <name evidence="6" type="ORF">SAMN05660443_1929</name>
</gene>
<organism evidence="6 7">
    <name type="scientific">Marinospirillum celere</name>
    <dbReference type="NCBI Taxonomy" id="1122252"/>
    <lineage>
        <taxon>Bacteria</taxon>
        <taxon>Pseudomonadati</taxon>
        <taxon>Pseudomonadota</taxon>
        <taxon>Gammaproteobacteria</taxon>
        <taxon>Oceanospirillales</taxon>
        <taxon>Oceanospirillaceae</taxon>
        <taxon>Marinospirillum</taxon>
    </lineage>
</organism>
<dbReference type="Gene3D" id="3.40.50.2000">
    <property type="entry name" value="Glycogen Phosphorylase B"/>
    <property type="match status" value="2"/>
</dbReference>
<dbReference type="OrthoDB" id="9797795at2"/>
<dbReference type="RefSeq" id="WP_091962609.1">
    <property type="nucleotide sequence ID" value="NZ_FOLH01000003.1"/>
</dbReference>
<proteinExistence type="inferred from homology"/>
<dbReference type="InterPro" id="IPR011910">
    <property type="entry name" value="RfaF"/>
</dbReference>
<keyword evidence="2 6" id="KW-0808">Transferase</keyword>
<evidence type="ECO:0000256" key="2">
    <source>
        <dbReference type="ARBA" id="ARBA00022679"/>
    </source>
</evidence>
<dbReference type="NCBIfam" id="TIGR02195">
    <property type="entry name" value="heptsyl_trn_II"/>
    <property type="match status" value="1"/>
</dbReference>
<dbReference type="PANTHER" id="PTHR30160">
    <property type="entry name" value="TETRAACYLDISACCHARIDE 4'-KINASE-RELATED"/>
    <property type="match status" value="1"/>
</dbReference>
<dbReference type="PANTHER" id="PTHR30160:SF7">
    <property type="entry name" value="ADP-HEPTOSE--LPS HEPTOSYLTRANSFERASE 2"/>
    <property type="match status" value="1"/>
</dbReference>
<dbReference type="InterPro" id="IPR002201">
    <property type="entry name" value="Glyco_trans_9"/>
</dbReference>
<accession>A0A1I1HDD0</accession>
<dbReference type="GO" id="GO:0008713">
    <property type="term" value="F:ADP-heptose-lipopolysaccharide heptosyltransferase activity"/>
    <property type="evidence" value="ECO:0007669"/>
    <property type="project" value="UniProtKB-EC"/>
</dbReference>
<evidence type="ECO:0000256" key="1">
    <source>
        <dbReference type="ARBA" id="ARBA00022676"/>
    </source>
</evidence>
<dbReference type="GO" id="GO:0005829">
    <property type="term" value="C:cytosol"/>
    <property type="evidence" value="ECO:0007669"/>
    <property type="project" value="TreeGrafter"/>
</dbReference>
<evidence type="ECO:0000256" key="3">
    <source>
        <dbReference type="ARBA" id="ARBA00043995"/>
    </source>
</evidence>
<protein>
    <recommendedName>
        <fullName evidence="4">lipopolysaccharide heptosyltransferase II</fullName>
        <ecNumber evidence="4">2.4.99.24</ecNumber>
    </recommendedName>
</protein>
<evidence type="ECO:0000256" key="4">
    <source>
        <dbReference type="ARBA" id="ARBA00044042"/>
    </source>
</evidence>
<evidence type="ECO:0000256" key="5">
    <source>
        <dbReference type="ARBA" id="ARBA00047503"/>
    </source>
</evidence>
<dbReference type="GO" id="GO:0009244">
    <property type="term" value="P:lipopolysaccharide core region biosynthetic process"/>
    <property type="evidence" value="ECO:0007669"/>
    <property type="project" value="TreeGrafter"/>
</dbReference>
<comment type="similarity">
    <text evidence="3">Belongs to the glycosyltransferase 9 family.</text>
</comment>
<evidence type="ECO:0000313" key="6">
    <source>
        <dbReference type="EMBL" id="SFC21622.1"/>
    </source>
</evidence>
<sequence>MSYFFRKAAGRNLVLTPATVQKLLLALPTLADIKQRYPSRPLDIMVPTRLAGLAARFPQVDAVYNLPEPNMSWKTFWRAGLEMQDKDHAHAWVLPDRFKPALIPMLANIAERTGYRGRYRYSLLIDIRLPNKKKHPHLVDRYRALAWDIVDDLPEIATPSLASSVEQQQAVLDKFELQQDRPSIIFCPGSVKVPGVALKQQPEAHEWQALLDTLVSKGWQVWLLASHNEKLEVDVLLDSLAETTQAAITNLAGKITWEEAVDLVHLARATVALDNALALVAQACGLPVYLPVKGALPEDTSQWLAPALGAKIMTMDEVENRLVASKQ</sequence>
<dbReference type="Pfam" id="PF01075">
    <property type="entry name" value="Glyco_transf_9"/>
    <property type="match status" value="1"/>
</dbReference>
<dbReference type="InterPro" id="IPR051199">
    <property type="entry name" value="LPS_LOS_Heptosyltrfase"/>
</dbReference>
<comment type="catalytic activity">
    <reaction evidence="5">
        <text>an L-alpha-D-Hep-(1-&gt;5)-[alpha-Kdo-(2-&gt;4)]-alpha-Kdo-(2-&gt;6)-lipid A + ADP-L-glycero-beta-D-manno-heptose = an L-alpha-D-Hep-(1-&gt;3)-L-alpha-D-Hep-(1-&gt;5)-[alpha-Kdo-(2-&gt;4)]-alpha-Kdo-(2-&gt;6)-lipid A + ADP + H(+)</text>
        <dbReference type="Rhea" id="RHEA:74071"/>
        <dbReference type="ChEBI" id="CHEBI:15378"/>
        <dbReference type="ChEBI" id="CHEBI:61506"/>
        <dbReference type="ChEBI" id="CHEBI:193068"/>
        <dbReference type="ChEBI" id="CHEBI:193069"/>
        <dbReference type="ChEBI" id="CHEBI:456216"/>
        <dbReference type="EC" id="2.4.99.24"/>
    </reaction>
</comment>
<dbReference type="EC" id="2.4.99.24" evidence="4"/>
<dbReference type="Proteomes" id="UP000199058">
    <property type="component" value="Unassembled WGS sequence"/>
</dbReference>
<reference evidence="6 7" key="1">
    <citation type="submission" date="2016-10" db="EMBL/GenBank/DDBJ databases">
        <authorList>
            <person name="de Groot N.N."/>
        </authorList>
    </citation>
    <scope>NUCLEOTIDE SEQUENCE [LARGE SCALE GENOMIC DNA]</scope>
    <source>
        <strain evidence="6 7">DSM 18438</strain>
    </source>
</reference>
<dbReference type="SUPFAM" id="SSF53756">
    <property type="entry name" value="UDP-Glycosyltransferase/glycogen phosphorylase"/>
    <property type="match status" value="1"/>
</dbReference>
<dbReference type="AlphaFoldDB" id="A0A1I1HDD0"/>
<evidence type="ECO:0000313" key="7">
    <source>
        <dbReference type="Proteomes" id="UP000199058"/>
    </source>
</evidence>
<keyword evidence="7" id="KW-1185">Reference proteome</keyword>
<keyword evidence="1" id="KW-0328">Glycosyltransferase</keyword>